<protein>
    <recommendedName>
        <fullName evidence="4">Small ribosomal subunit protein uS10 domain-containing protein</fullName>
    </recommendedName>
</protein>
<name>A0A803TCC0_ANOCA</name>
<dbReference type="PANTHER" id="PTHR13473:SF0">
    <property type="entry name" value="LARGE RIBOSOMAL SUBUNIT PROTEIN ML48"/>
    <property type="match status" value="1"/>
</dbReference>
<keyword evidence="3" id="KW-1133">Transmembrane helix</keyword>
<dbReference type="AlphaFoldDB" id="A0A803TCC0"/>
<dbReference type="SMART" id="SM01403">
    <property type="entry name" value="Ribosomal_S10"/>
    <property type="match status" value="1"/>
</dbReference>
<accession>A0A803TCC0</accession>
<proteinExistence type="predicted"/>
<dbReference type="InParanoid" id="A0A803TCC0"/>
<dbReference type="InterPro" id="IPR036838">
    <property type="entry name" value="Ribosomal_uS10_dom_sf"/>
</dbReference>
<reference evidence="5" key="3">
    <citation type="submission" date="2025-09" db="UniProtKB">
        <authorList>
            <consortium name="Ensembl"/>
        </authorList>
    </citation>
    <scope>IDENTIFICATION</scope>
</reference>
<keyword evidence="2" id="KW-0687">Ribonucleoprotein</keyword>
<keyword evidence="3" id="KW-0472">Membrane</keyword>
<dbReference type="Gene3D" id="3.30.70.600">
    <property type="entry name" value="Ribosomal protein S10 domain"/>
    <property type="match status" value="1"/>
</dbReference>
<sequence>MIEPIRKWHLSPRNKNRATECIRNTLKRVEIYWRWKHHPITMISFHFFFSIRLAFNASRRSAICSVGCTLVCGHRHYRSQPTHGIGRYRHLLPPESLKKKKERLQMKEIDPGTEHEYGALNIVMTGYDMTLVEHYAQYVHKLCNRLSVKVEESYAMPTKTTEVMLVQEQGSKMKVDAVLTTHQRVVQVRKGQAHSQRGGLGVQTTPEIFQVKKNKPGLLMNVNWLTKSPCQVYEKQKLESLQNSKHKFGLFTLSLFIYVFIYLLRLYPTLLTPKGTQSGLQIK</sequence>
<dbReference type="GO" id="GO:0005761">
    <property type="term" value="C:mitochondrial ribosome"/>
    <property type="evidence" value="ECO:0000318"/>
    <property type="project" value="GO_Central"/>
</dbReference>
<keyword evidence="3" id="KW-0812">Transmembrane</keyword>
<organism evidence="5 6">
    <name type="scientific">Anolis carolinensis</name>
    <name type="common">Green anole</name>
    <name type="synonym">American chameleon</name>
    <dbReference type="NCBI Taxonomy" id="28377"/>
    <lineage>
        <taxon>Eukaryota</taxon>
        <taxon>Metazoa</taxon>
        <taxon>Chordata</taxon>
        <taxon>Craniata</taxon>
        <taxon>Vertebrata</taxon>
        <taxon>Euteleostomi</taxon>
        <taxon>Lepidosauria</taxon>
        <taxon>Squamata</taxon>
        <taxon>Bifurcata</taxon>
        <taxon>Unidentata</taxon>
        <taxon>Episquamata</taxon>
        <taxon>Toxicofera</taxon>
        <taxon>Iguania</taxon>
        <taxon>Dactyloidae</taxon>
        <taxon>Anolis</taxon>
    </lineage>
</organism>
<keyword evidence="1" id="KW-0689">Ribosomal protein</keyword>
<dbReference type="Pfam" id="PF00338">
    <property type="entry name" value="Ribosomal_S10"/>
    <property type="match status" value="1"/>
</dbReference>
<evidence type="ECO:0000256" key="2">
    <source>
        <dbReference type="ARBA" id="ARBA00023274"/>
    </source>
</evidence>
<evidence type="ECO:0000259" key="4">
    <source>
        <dbReference type="SMART" id="SM01403"/>
    </source>
</evidence>
<feature type="domain" description="Small ribosomal subunit protein uS10" evidence="4">
    <location>
        <begin position="121"/>
        <end position="223"/>
    </location>
</feature>
<dbReference type="Bgee" id="ENSACAG00000006382">
    <property type="expression patterns" value="Expressed in ovary and 14 other cell types or tissues"/>
</dbReference>
<reference evidence="5" key="1">
    <citation type="submission" date="2009-12" db="EMBL/GenBank/DDBJ databases">
        <title>The Genome Sequence of Anolis carolinensis (Green Anole Lizard).</title>
        <authorList>
            <consortium name="The Genome Sequencing Platform"/>
            <person name="Di Palma F."/>
            <person name="Alfoldi J."/>
            <person name="Heiman D."/>
            <person name="Young S."/>
            <person name="Grabherr M."/>
            <person name="Johnson J."/>
            <person name="Lander E.S."/>
            <person name="Lindblad-Toh K."/>
        </authorList>
    </citation>
    <scope>NUCLEOTIDE SEQUENCE [LARGE SCALE GENOMIC DNA]</scope>
    <source>
        <strain evidence="5">JBL SC #1</strain>
    </source>
</reference>
<dbReference type="Ensembl" id="ENSACAT00000056148.1">
    <property type="protein sequence ID" value="ENSACAP00000032860.1"/>
    <property type="gene ID" value="ENSACAG00000006382.4"/>
</dbReference>
<evidence type="ECO:0000256" key="3">
    <source>
        <dbReference type="SAM" id="Phobius"/>
    </source>
</evidence>
<evidence type="ECO:0000313" key="5">
    <source>
        <dbReference type="Ensembl" id="ENSACAP00000032860.1"/>
    </source>
</evidence>
<dbReference type="SUPFAM" id="SSF54999">
    <property type="entry name" value="Ribosomal protein S10"/>
    <property type="match status" value="1"/>
</dbReference>
<dbReference type="PANTHER" id="PTHR13473">
    <property type="entry name" value="MITOCHONDRIAL RIBOSOMAL PROTEIN L48"/>
    <property type="match status" value="1"/>
</dbReference>
<evidence type="ECO:0000313" key="6">
    <source>
        <dbReference type="Proteomes" id="UP000001646"/>
    </source>
</evidence>
<evidence type="ECO:0000256" key="1">
    <source>
        <dbReference type="ARBA" id="ARBA00022980"/>
    </source>
</evidence>
<keyword evidence="6" id="KW-1185">Reference proteome</keyword>
<dbReference type="InterPro" id="IPR027487">
    <property type="entry name" value="Ribosomal_mL48"/>
</dbReference>
<feature type="transmembrane region" description="Helical" evidence="3">
    <location>
        <begin position="248"/>
        <end position="267"/>
    </location>
</feature>
<dbReference type="GeneTree" id="ENSGT00390000012955"/>
<dbReference type="Proteomes" id="UP000001646">
    <property type="component" value="Unplaced"/>
</dbReference>
<dbReference type="GO" id="GO:1990904">
    <property type="term" value="C:ribonucleoprotein complex"/>
    <property type="evidence" value="ECO:0007669"/>
    <property type="project" value="UniProtKB-KW"/>
</dbReference>
<reference evidence="5" key="2">
    <citation type="submission" date="2025-08" db="UniProtKB">
        <authorList>
            <consortium name="Ensembl"/>
        </authorList>
    </citation>
    <scope>IDENTIFICATION</scope>
</reference>
<dbReference type="InterPro" id="IPR027486">
    <property type="entry name" value="Ribosomal_uS10_dom"/>
</dbReference>